<keyword evidence="8" id="KW-1133">Transmembrane helix</keyword>
<dbReference type="GO" id="GO:0006465">
    <property type="term" value="P:signal peptide processing"/>
    <property type="evidence" value="ECO:0007669"/>
    <property type="project" value="InterPro"/>
</dbReference>
<dbReference type="InterPro" id="IPR004634">
    <property type="entry name" value="Pept_S49_pIV"/>
</dbReference>
<reference evidence="10 11" key="1">
    <citation type="submission" date="2019-09" db="EMBL/GenBank/DDBJ databases">
        <title>Wenzhouxiangella sp. Genome sequencing and assembly.</title>
        <authorList>
            <person name="Zhang R."/>
        </authorList>
    </citation>
    <scope>NUCLEOTIDE SEQUENCE [LARGE SCALE GENOMIC DNA]</scope>
    <source>
        <strain evidence="10 11">W260</strain>
    </source>
</reference>
<keyword evidence="6 8" id="KW-0472">Membrane</keyword>
<dbReference type="Gene3D" id="3.90.226.10">
    <property type="entry name" value="2-enoyl-CoA Hydratase, Chain A, domain 1"/>
    <property type="match status" value="4"/>
</dbReference>
<dbReference type="PIRSF" id="PIRSF001217">
    <property type="entry name" value="Protease_4_SppA"/>
    <property type="match status" value="1"/>
</dbReference>
<gene>
    <name evidence="10" type="primary">sppA</name>
    <name evidence="10" type="ORF">F3N42_11310</name>
</gene>
<organism evidence="10 11">
    <name type="scientific">Marinihelvus fidelis</name>
    <dbReference type="NCBI Taxonomy" id="2613842"/>
    <lineage>
        <taxon>Bacteria</taxon>
        <taxon>Pseudomonadati</taxon>
        <taxon>Pseudomonadota</taxon>
        <taxon>Gammaproteobacteria</taxon>
        <taxon>Chromatiales</taxon>
        <taxon>Wenzhouxiangellaceae</taxon>
        <taxon>Marinihelvus</taxon>
    </lineage>
</organism>
<dbReference type="Proteomes" id="UP000325372">
    <property type="component" value="Unassembled WGS sequence"/>
</dbReference>
<comment type="caution">
    <text evidence="10">The sequence shown here is derived from an EMBL/GenBank/DDBJ whole genome shotgun (WGS) entry which is preliminary data.</text>
</comment>
<keyword evidence="8" id="KW-0812">Transmembrane</keyword>
<dbReference type="InterPro" id="IPR029045">
    <property type="entry name" value="ClpP/crotonase-like_dom_sf"/>
</dbReference>
<feature type="domain" description="Peptidase S49" evidence="9">
    <location>
        <begin position="136"/>
        <end position="291"/>
    </location>
</feature>
<feature type="transmembrane region" description="Helical" evidence="8">
    <location>
        <begin position="25"/>
        <end position="44"/>
    </location>
</feature>
<feature type="active site" description="Proton donor/acceptor" evidence="7">
    <location>
        <position position="204"/>
    </location>
</feature>
<evidence type="ECO:0000313" key="11">
    <source>
        <dbReference type="Proteomes" id="UP000325372"/>
    </source>
</evidence>
<proteinExistence type="inferred from homology"/>
<keyword evidence="4" id="KW-0378">Hydrolase</keyword>
<dbReference type="Pfam" id="PF01343">
    <property type="entry name" value="Peptidase_S49"/>
    <property type="match status" value="2"/>
</dbReference>
<feature type="domain" description="Peptidase S49" evidence="9">
    <location>
        <begin position="392"/>
        <end position="541"/>
    </location>
</feature>
<keyword evidence="3" id="KW-0645">Protease</keyword>
<dbReference type="InterPro" id="IPR047217">
    <property type="entry name" value="S49_SppA_67K_type_N"/>
</dbReference>
<dbReference type="InterPro" id="IPR004635">
    <property type="entry name" value="Pept_S49_SppA"/>
</dbReference>
<evidence type="ECO:0000256" key="5">
    <source>
        <dbReference type="ARBA" id="ARBA00022825"/>
    </source>
</evidence>
<protein>
    <submittedName>
        <fullName evidence="10">Signal peptide peptidase SppA</fullName>
    </submittedName>
</protein>
<comment type="similarity">
    <text evidence="2">Belongs to the peptidase S49 family.</text>
</comment>
<dbReference type="PANTHER" id="PTHR33209">
    <property type="entry name" value="PROTEASE 4"/>
    <property type="match status" value="1"/>
</dbReference>
<name>A0A5N0T8Y2_9GAMM</name>
<keyword evidence="11" id="KW-1185">Reference proteome</keyword>
<dbReference type="CDD" id="cd07018">
    <property type="entry name" value="S49_SppA_67K_type"/>
    <property type="match status" value="1"/>
</dbReference>
<keyword evidence="5" id="KW-0720">Serine protease</keyword>
<evidence type="ECO:0000259" key="9">
    <source>
        <dbReference type="Pfam" id="PF01343"/>
    </source>
</evidence>
<dbReference type="NCBIfam" id="TIGR00706">
    <property type="entry name" value="SppA_dom"/>
    <property type="match status" value="1"/>
</dbReference>
<evidence type="ECO:0000256" key="7">
    <source>
        <dbReference type="PIRSR" id="PIRSR001217-1"/>
    </source>
</evidence>
<evidence type="ECO:0000256" key="1">
    <source>
        <dbReference type="ARBA" id="ARBA00004370"/>
    </source>
</evidence>
<evidence type="ECO:0000256" key="2">
    <source>
        <dbReference type="ARBA" id="ARBA00008683"/>
    </source>
</evidence>
<dbReference type="CDD" id="cd07023">
    <property type="entry name" value="S49_Sppa_N_C"/>
    <property type="match status" value="1"/>
</dbReference>
<evidence type="ECO:0000256" key="8">
    <source>
        <dbReference type="SAM" id="Phobius"/>
    </source>
</evidence>
<dbReference type="EMBL" id="VYXP01000006">
    <property type="protein sequence ID" value="KAA9130934.1"/>
    <property type="molecule type" value="Genomic_DNA"/>
</dbReference>
<dbReference type="SUPFAM" id="SSF52096">
    <property type="entry name" value="ClpP/crotonase"/>
    <property type="match status" value="2"/>
</dbReference>
<evidence type="ECO:0000256" key="3">
    <source>
        <dbReference type="ARBA" id="ARBA00022670"/>
    </source>
</evidence>
<sequence>MSKPDSGLKTFFVGLWRVIDGARKVFLNLLFLLLLFIVLLVFLAPGSQPVRLQNDTTLVLRPFGQVVEEFTTTPLDRALQQASDQPPMETRLRDLLDAVRKASTDPRITQMVIDTDYLTGIGMPALLELEGAVERFKETGKGVIGSGDYMTQHGYYLASMADEVWLHPEGMVFIDGYSRVRHYYREGLEKLAVEINLFRAGEFKSAMEPYIRDDMSPEAREANLHWLGNLWNQYIEGVSRHRGIPEESLAPMLADLPTAARAWDGDLAEWALRSGLVDRLVTRPVARQELALRGAPDAQGDGFRRIGHQDYLAMMRPPIPAPGAPDVMVVVAAGDITSGDPGPGRIGADALSHQLRDVGRRDGVRAVVLRLDSPGGEVLASEQIRNELQLLRDSGKTVVISMGELAASGGYWIATAADEIWASPATLTGSIGVFAMIPTFGGTLEKIGVRADGVGTTPMAGKLRIDQPLDEGVGQIFQASVQNTYRKFLERVAEARGMTVEEVDAIAGGRVWSGAQAARHGLVDRLGTTAEAVDAAARMAGLGEDYRVEWYQQELTPFEAFVEEFTLGAVTLVAGAAGPVSALRADWAPLTLANRVYEDMRYLASSGERITLAAHCLCRIR</sequence>
<dbReference type="RefSeq" id="WP_150864572.1">
    <property type="nucleotide sequence ID" value="NZ_VYXP01000006.1"/>
</dbReference>
<evidence type="ECO:0000256" key="6">
    <source>
        <dbReference type="ARBA" id="ARBA00023136"/>
    </source>
</evidence>
<dbReference type="NCBIfam" id="TIGR00705">
    <property type="entry name" value="SppA_67K"/>
    <property type="match status" value="1"/>
</dbReference>
<dbReference type="InterPro" id="IPR002142">
    <property type="entry name" value="Peptidase_S49"/>
</dbReference>
<evidence type="ECO:0000256" key="4">
    <source>
        <dbReference type="ARBA" id="ARBA00022801"/>
    </source>
</evidence>
<feature type="active site" description="Nucleophile" evidence="7">
    <location>
        <position position="408"/>
    </location>
</feature>
<evidence type="ECO:0000313" key="10">
    <source>
        <dbReference type="EMBL" id="KAA9130934.1"/>
    </source>
</evidence>
<dbReference type="GO" id="GO:0016020">
    <property type="term" value="C:membrane"/>
    <property type="evidence" value="ECO:0007669"/>
    <property type="project" value="UniProtKB-SubCell"/>
</dbReference>
<dbReference type="PANTHER" id="PTHR33209:SF1">
    <property type="entry name" value="PEPTIDASE S49 DOMAIN-CONTAINING PROTEIN"/>
    <property type="match status" value="1"/>
</dbReference>
<dbReference type="AlphaFoldDB" id="A0A5N0T8Y2"/>
<dbReference type="InterPro" id="IPR047272">
    <property type="entry name" value="S49_SppA_C"/>
</dbReference>
<accession>A0A5N0T8Y2</accession>
<comment type="subcellular location">
    <subcellularLocation>
        <location evidence="1">Membrane</location>
    </subcellularLocation>
</comment>
<dbReference type="GO" id="GO:0008236">
    <property type="term" value="F:serine-type peptidase activity"/>
    <property type="evidence" value="ECO:0007669"/>
    <property type="project" value="UniProtKB-KW"/>
</dbReference>